<dbReference type="InterPro" id="IPR002931">
    <property type="entry name" value="Transglutaminase-like"/>
</dbReference>
<dbReference type="InterPro" id="IPR038765">
    <property type="entry name" value="Papain-like_cys_pep_sf"/>
</dbReference>
<evidence type="ECO:0000313" key="5">
    <source>
        <dbReference type="Proteomes" id="UP000199031"/>
    </source>
</evidence>
<evidence type="ECO:0000259" key="3">
    <source>
        <dbReference type="Pfam" id="PF12969"/>
    </source>
</evidence>
<dbReference type="Gene3D" id="2.60.120.1130">
    <property type="match status" value="1"/>
</dbReference>
<dbReference type="InterPro" id="IPR024618">
    <property type="entry name" value="DUF3857"/>
</dbReference>
<evidence type="ECO:0000256" key="1">
    <source>
        <dbReference type="SAM" id="SignalP"/>
    </source>
</evidence>
<dbReference type="Proteomes" id="UP000199031">
    <property type="component" value="Unassembled WGS sequence"/>
</dbReference>
<keyword evidence="1" id="KW-0732">Signal</keyword>
<dbReference type="STRING" id="1465490.SAMN05444277_106258"/>
<dbReference type="AlphaFoldDB" id="A0A1I5WKR7"/>
<organism evidence="4 5">
    <name type="scientific">Parafilimonas terrae</name>
    <dbReference type="NCBI Taxonomy" id="1465490"/>
    <lineage>
        <taxon>Bacteria</taxon>
        <taxon>Pseudomonadati</taxon>
        <taxon>Bacteroidota</taxon>
        <taxon>Chitinophagia</taxon>
        <taxon>Chitinophagales</taxon>
        <taxon>Chitinophagaceae</taxon>
        <taxon>Parafilimonas</taxon>
    </lineage>
</organism>
<keyword evidence="5" id="KW-1185">Reference proteome</keyword>
<evidence type="ECO:0000313" key="4">
    <source>
        <dbReference type="EMBL" id="SFQ20374.1"/>
    </source>
</evidence>
<dbReference type="EMBL" id="FOXQ01000006">
    <property type="protein sequence ID" value="SFQ20374.1"/>
    <property type="molecule type" value="Genomic_DNA"/>
</dbReference>
<dbReference type="Pfam" id="PF01841">
    <property type="entry name" value="Transglut_core"/>
    <property type="match status" value="1"/>
</dbReference>
<feature type="signal peptide" evidence="1">
    <location>
        <begin position="1"/>
        <end position="21"/>
    </location>
</feature>
<dbReference type="Gene3D" id="2.60.40.3140">
    <property type="match status" value="1"/>
</dbReference>
<name>A0A1I5WKR7_9BACT</name>
<evidence type="ECO:0000259" key="2">
    <source>
        <dbReference type="Pfam" id="PF01841"/>
    </source>
</evidence>
<protein>
    <recommendedName>
        <fullName evidence="6">DUF3857 domain-containing protein</fullName>
    </recommendedName>
</protein>
<dbReference type="OrthoDB" id="98874at2"/>
<evidence type="ECO:0008006" key="6">
    <source>
        <dbReference type="Google" id="ProtNLM"/>
    </source>
</evidence>
<accession>A0A1I5WKR7</accession>
<feature type="domain" description="DUF3857" evidence="3">
    <location>
        <begin position="73"/>
        <end position="252"/>
    </location>
</feature>
<dbReference type="Gene3D" id="3.10.620.30">
    <property type="match status" value="1"/>
</dbReference>
<gene>
    <name evidence="4" type="ORF">SAMN05444277_106258</name>
</gene>
<dbReference type="Pfam" id="PF12969">
    <property type="entry name" value="DUF3857"/>
    <property type="match status" value="1"/>
</dbReference>
<reference evidence="4 5" key="1">
    <citation type="submission" date="2016-10" db="EMBL/GenBank/DDBJ databases">
        <authorList>
            <person name="de Groot N.N."/>
        </authorList>
    </citation>
    <scope>NUCLEOTIDE SEQUENCE [LARGE SCALE GENOMIC DNA]</scope>
    <source>
        <strain evidence="4 5">DSM 28286</strain>
    </source>
</reference>
<dbReference type="SUPFAM" id="SSF54001">
    <property type="entry name" value="Cysteine proteinases"/>
    <property type="match status" value="1"/>
</dbReference>
<feature type="chain" id="PRO_5011630630" description="DUF3857 domain-containing protein" evidence="1">
    <location>
        <begin position="22"/>
        <end position="670"/>
    </location>
</feature>
<dbReference type="RefSeq" id="WP_090658676.1">
    <property type="nucleotide sequence ID" value="NZ_FOXQ01000006.1"/>
</dbReference>
<sequence length="670" mass="76234">MYFNRATTLALCLVMSIATLAQKSREPKVKFGDIKPEEFTKDYSSLDSAAEAVYLYEAGSVKHEGNSHGWFSVIYKVHRRILLTSKNSFDDLSTVKINLYESGTAKEKIENLQAATYNLEDGKVVQTKVDKNSIFKDKDGDYEVVKFTFPNIKEGSIIEYTYTTNSPFYQHIPSWAFQGGYPELWSEFTIEQPQFFEFVVLNQGYLNPVIDTTSITKDNFNVLIPNSTGASRTVNFSSGVVKHTWAFKDIPALKEESFVTTLDNHVERLEFQFSAERFPNQEPKTYLHNWYETVDQLMKDEDFGAGLNKENGWLKDDVKTAVNGETDPVNKAKKIYEYVRDNYTCTENSARYLSQPPKKTAQSKKGNVVDINMLLITMLRMAGYTADPVLLSTRGHGKTYDMYPIMSRFNYLIARLNIDDKQYLLDASDPVLGFGHLSGSCYNGNARVIASMPSLINLEADSLKESAITSFFVTNDGDGKLTGSYKTVFGAVGSENMREKMKKTNKEEYFKDIKKAYPFEVNLSNTAIDSLDQKEMPVSVQYDVSFHADEDIIYFSPMMTADAYKQNPFKAAQRFYPVEIPYCIDEVYILNMEIPAGYKVDELPKPARVSLNGGEGMFEYLIQAGGNGIQLRCRTKLNKATFEPEDYETLRSFFAFIVEKQNEQIVFKKM</sequence>
<proteinExistence type="predicted"/>
<feature type="domain" description="Transglutaminase-like" evidence="2">
    <location>
        <begin position="322"/>
        <end position="396"/>
    </location>
</feature>